<feature type="transmembrane region" description="Helical" evidence="1">
    <location>
        <begin position="125"/>
        <end position="152"/>
    </location>
</feature>
<evidence type="ECO:0000256" key="1">
    <source>
        <dbReference type="SAM" id="Phobius"/>
    </source>
</evidence>
<evidence type="ECO:0000313" key="3">
    <source>
        <dbReference type="Proteomes" id="UP000078368"/>
    </source>
</evidence>
<keyword evidence="1" id="KW-1133">Transmembrane helix</keyword>
<accession>A0A179B723</accession>
<evidence type="ECO:0000313" key="2">
    <source>
        <dbReference type="EMBL" id="OAP86824.1"/>
    </source>
</evidence>
<name>A0A179B723_9ACTO</name>
<dbReference type="EMBL" id="LVZK01000001">
    <property type="protein sequence ID" value="OAP86824.1"/>
    <property type="molecule type" value="Genomic_DNA"/>
</dbReference>
<reference evidence="2 3" key="1">
    <citation type="submission" date="2016-04" db="EMBL/GenBank/DDBJ databases">
        <title>Peptidophaga gingivicola gen. nov., sp. nov., isolated from human subgingival plaque.</title>
        <authorList>
            <person name="Beall C.J."/>
            <person name="Mokrzan E.M."/>
            <person name="Griffen A.L."/>
            <person name="Leys E.J."/>
        </authorList>
    </citation>
    <scope>NUCLEOTIDE SEQUENCE [LARGE SCALE GENOMIC DNA]</scope>
    <source>
        <strain evidence="2 3">BA112</strain>
    </source>
</reference>
<organism evidence="2 3">
    <name type="scientific">Peptidiphaga gingivicola</name>
    <dbReference type="NCBI Taxonomy" id="2741497"/>
    <lineage>
        <taxon>Bacteria</taxon>
        <taxon>Bacillati</taxon>
        <taxon>Actinomycetota</taxon>
        <taxon>Actinomycetes</taxon>
        <taxon>Actinomycetales</taxon>
        <taxon>Actinomycetaceae</taxon>
        <taxon>Peptidiphaga</taxon>
    </lineage>
</organism>
<comment type="caution">
    <text evidence="2">The sequence shown here is derived from an EMBL/GenBank/DDBJ whole genome shotgun (WGS) entry which is preliminary data.</text>
</comment>
<sequence>MGQAEASLLADERYFRRRGLPTLIEDYSATEDVLTRAWPWLGILFAIQVTRSLATSWKPGLAAIVLVASVAAVLAVWIGGNRRGGRSLFSAPARVGWWSAAVFVVVPSLMRINSAVGVYPALRHVAFNVCVCAFVVGVIGWGLAQTLAWALLKILSDLWDQLVIVFRQTAAIFLFCFLIFFTQEFWQFVTFSSYRRIELLLQLLGAIAILTVLVGAPRFIASLQKALLEEDERLTRLQRSNLTILFIVRQLLQLALIFVVSAALFATVSVLTISSEMYKTWDLRPETIDAFVYDGETYLLTDSGLYIALLLALVATVNFAVATMSSSEGREIFLEGVEDEVGEVFRRRRRYLAKRKELASRGVSV</sequence>
<gene>
    <name evidence="2" type="ORF">A4H34_06860</name>
</gene>
<feature type="transmembrane region" description="Helical" evidence="1">
    <location>
        <begin position="91"/>
        <end position="110"/>
    </location>
</feature>
<feature type="transmembrane region" description="Helical" evidence="1">
    <location>
        <begin position="303"/>
        <end position="321"/>
    </location>
</feature>
<feature type="transmembrane region" description="Helical" evidence="1">
    <location>
        <begin position="60"/>
        <end position="79"/>
    </location>
</feature>
<feature type="transmembrane region" description="Helical" evidence="1">
    <location>
        <begin position="164"/>
        <end position="181"/>
    </location>
</feature>
<keyword evidence="3" id="KW-1185">Reference proteome</keyword>
<feature type="transmembrane region" description="Helical" evidence="1">
    <location>
        <begin position="242"/>
        <end position="273"/>
    </location>
</feature>
<protein>
    <submittedName>
        <fullName evidence="2">Uncharacterized protein</fullName>
    </submittedName>
</protein>
<dbReference type="Proteomes" id="UP000078368">
    <property type="component" value="Unassembled WGS sequence"/>
</dbReference>
<dbReference type="AlphaFoldDB" id="A0A179B723"/>
<proteinExistence type="predicted"/>
<keyword evidence="1" id="KW-0812">Transmembrane</keyword>
<feature type="transmembrane region" description="Helical" evidence="1">
    <location>
        <begin position="201"/>
        <end position="221"/>
    </location>
</feature>
<keyword evidence="1" id="KW-0472">Membrane</keyword>